<comment type="caution">
    <text evidence="1">The sequence shown here is derived from an EMBL/GenBank/DDBJ whole genome shotgun (WGS) entry which is preliminary data.</text>
</comment>
<gene>
    <name evidence="1" type="ORF">BFJ72_g9143</name>
</gene>
<dbReference type="Proteomes" id="UP000283569">
    <property type="component" value="Unassembled WGS sequence"/>
</dbReference>
<accession>A0A420SZN3</accession>
<dbReference type="EMBL" id="MRDB01000034">
    <property type="protein sequence ID" value="RKL34690.1"/>
    <property type="molecule type" value="Genomic_DNA"/>
</dbReference>
<proteinExistence type="predicted"/>
<dbReference type="AlphaFoldDB" id="A0A420SZN3"/>
<reference evidence="1 2" key="1">
    <citation type="journal article" date="2018" name="Sci. Rep.">
        <title>Characterisation of pathogen-specific regions and novel effector candidates in Fusarium oxysporum f. sp. cepae.</title>
        <authorList>
            <person name="Armitage A.D."/>
            <person name="Taylor A."/>
            <person name="Sobczyk M.K."/>
            <person name="Baxter L."/>
            <person name="Greenfield B.P."/>
            <person name="Bates H.J."/>
            <person name="Wilson F."/>
            <person name="Jackson A.C."/>
            <person name="Ott S."/>
            <person name="Harrison R.J."/>
            <person name="Clarkson J.P."/>
        </authorList>
    </citation>
    <scope>NUCLEOTIDE SEQUENCE [LARGE SCALE GENOMIC DNA]</scope>
    <source>
        <strain evidence="1 2">Fp_A8</strain>
    </source>
</reference>
<evidence type="ECO:0000313" key="1">
    <source>
        <dbReference type="EMBL" id="RKL34690.1"/>
    </source>
</evidence>
<protein>
    <submittedName>
        <fullName evidence="1">Uncharacterized protein</fullName>
    </submittedName>
</protein>
<organism evidence="1 2">
    <name type="scientific">Gibberella intermedia</name>
    <name type="common">Bulb rot disease fungus</name>
    <name type="synonym">Fusarium proliferatum</name>
    <dbReference type="NCBI Taxonomy" id="948311"/>
    <lineage>
        <taxon>Eukaryota</taxon>
        <taxon>Fungi</taxon>
        <taxon>Dikarya</taxon>
        <taxon>Ascomycota</taxon>
        <taxon>Pezizomycotina</taxon>
        <taxon>Sordariomycetes</taxon>
        <taxon>Hypocreomycetidae</taxon>
        <taxon>Hypocreales</taxon>
        <taxon>Nectriaceae</taxon>
        <taxon>Fusarium</taxon>
        <taxon>Fusarium fujikuroi species complex</taxon>
    </lineage>
</organism>
<name>A0A420SZN3_GIBIN</name>
<evidence type="ECO:0000313" key="2">
    <source>
        <dbReference type="Proteomes" id="UP000283569"/>
    </source>
</evidence>
<sequence>MNPGPSELLSAARVIQSQRGFQAIAQLSHRSAP</sequence>